<dbReference type="EMBL" id="FMWP01000012">
    <property type="protein sequence ID" value="SCZ88852.1"/>
    <property type="molecule type" value="Genomic_DNA"/>
</dbReference>
<sequence>MSDELGITPACFTKLVQDLRIHTTLTDSRFIQLEQKVGFLLQALRHSDGVRKVVEAIMTSKLYGIYVHQPRPDEPTSGIITRNPKLQPYFGHCIGALDGTHVPWKARAGDDRRFRNRKGFLSQNVFAVCSFELLFLHLHAGSEGSAHDQEVLAWAIEKGFQIPGPVKYYLGDAGYTMSENIMVPYRGVRYHLREWIAGARSSSRETLPFTKQELFNLRHAQLRNVVERIFGVVQRKFSILTGSAPEYSYKIQAMIPLLCAFLHNYVHINDPINSSTGKARAARMTLEAKRARLEIIYKRIEEALQNPGVAVDEEVDDPPEDQAEGLSMEATRNEISDRMWIDYLKYKEGPRRRQQVLDHLDELLLAFDHEGPLLR</sequence>
<protein>
    <submittedName>
        <fullName evidence="9">BZ3500_MvSof-1268-A1-R1_Chr2-1g04678 protein</fullName>
    </submittedName>
</protein>
<evidence type="ECO:0000313" key="10">
    <source>
        <dbReference type="Proteomes" id="UP000249723"/>
    </source>
</evidence>
<comment type="subcellular location">
    <subcellularLocation>
        <location evidence="2">Nucleus</location>
    </subcellularLocation>
</comment>
<dbReference type="InterPro" id="IPR027806">
    <property type="entry name" value="HARBI1_dom"/>
</dbReference>
<dbReference type="GO" id="GO:0004518">
    <property type="term" value="F:nuclease activity"/>
    <property type="evidence" value="ECO:0007669"/>
    <property type="project" value="UniProtKB-KW"/>
</dbReference>
<evidence type="ECO:0000256" key="7">
    <source>
        <dbReference type="ARBA" id="ARBA00023242"/>
    </source>
</evidence>
<evidence type="ECO:0000256" key="2">
    <source>
        <dbReference type="ARBA" id="ARBA00004123"/>
    </source>
</evidence>
<keyword evidence="5" id="KW-0479">Metal-binding</keyword>
<keyword evidence="4" id="KW-0540">Nuclease</keyword>
<evidence type="ECO:0000256" key="4">
    <source>
        <dbReference type="ARBA" id="ARBA00022722"/>
    </source>
</evidence>
<feature type="domain" description="DDE Tnp4" evidence="8">
    <location>
        <begin position="97"/>
        <end position="264"/>
    </location>
</feature>
<dbReference type="PANTHER" id="PTHR22930:SF251">
    <property type="entry name" value="DDE TNP4 DOMAIN-CONTAINING PROTEIN"/>
    <property type="match status" value="1"/>
</dbReference>
<dbReference type="GO" id="GO:0046872">
    <property type="term" value="F:metal ion binding"/>
    <property type="evidence" value="ECO:0007669"/>
    <property type="project" value="UniProtKB-KW"/>
</dbReference>
<evidence type="ECO:0000256" key="1">
    <source>
        <dbReference type="ARBA" id="ARBA00001968"/>
    </source>
</evidence>
<dbReference type="OrthoDB" id="1681765at2759"/>
<name>A0A2X0MDS0_9BASI</name>
<proteinExistence type="inferred from homology"/>
<dbReference type="STRING" id="289078.A0A2X0MDS0"/>
<dbReference type="PANTHER" id="PTHR22930">
    <property type="match status" value="1"/>
</dbReference>
<evidence type="ECO:0000313" key="9">
    <source>
        <dbReference type="EMBL" id="SCZ88852.1"/>
    </source>
</evidence>
<evidence type="ECO:0000256" key="6">
    <source>
        <dbReference type="ARBA" id="ARBA00022801"/>
    </source>
</evidence>
<dbReference type="Proteomes" id="UP000249723">
    <property type="component" value="Unassembled WGS sequence"/>
</dbReference>
<gene>
    <name evidence="9" type="ORF">BZ3500_MVSOF-1268-A1-R1_CHR2-1G04678</name>
</gene>
<comment type="similarity">
    <text evidence="3">Belongs to the HARBI1 family.</text>
</comment>
<dbReference type="Pfam" id="PF13359">
    <property type="entry name" value="DDE_Tnp_4"/>
    <property type="match status" value="1"/>
</dbReference>
<keyword evidence="7" id="KW-0539">Nucleus</keyword>
<dbReference type="AlphaFoldDB" id="A0A2X0MDS0"/>
<keyword evidence="6" id="KW-0378">Hydrolase</keyword>
<reference evidence="10" key="1">
    <citation type="submission" date="2016-10" db="EMBL/GenBank/DDBJ databases">
        <authorList>
            <person name="Jeantristanb JTB J.-T."/>
            <person name="Ricardo R."/>
        </authorList>
    </citation>
    <scope>NUCLEOTIDE SEQUENCE [LARGE SCALE GENOMIC DNA]</scope>
</reference>
<dbReference type="InterPro" id="IPR045249">
    <property type="entry name" value="HARBI1-like"/>
</dbReference>
<evidence type="ECO:0000259" key="8">
    <source>
        <dbReference type="Pfam" id="PF13359"/>
    </source>
</evidence>
<comment type="cofactor">
    <cofactor evidence="1">
        <name>a divalent metal cation</name>
        <dbReference type="ChEBI" id="CHEBI:60240"/>
    </cofactor>
</comment>
<evidence type="ECO:0000256" key="5">
    <source>
        <dbReference type="ARBA" id="ARBA00022723"/>
    </source>
</evidence>
<dbReference type="GO" id="GO:0016787">
    <property type="term" value="F:hydrolase activity"/>
    <property type="evidence" value="ECO:0007669"/>
    <property type="project" value="UniProtKB-KW"/>
</dbReference>
<dbReference type="GO" id="GO:0005634">
    <property type="term" value="C:nucleus"/>
    <property type="evidence" value="ECO:0007669"/>
    <property type="project" value="UniProtKB-SubCell"/>
</dbReference>
<keyword evidence="10" id="KW-1185">Reference proteome</keyword>
<accession>A0A2X0MDS0</accession>
<evidence type="ECO:0000256" key="3">
    <source>
        <dbReference type="ARBA" id="ARBA00006958"/>
    </source>
</evidence>
<organism evidence="9 10">
    <name type="scientific">Microbotryum saponariae</name>
    <dbReference type="NCBI Taxonomy" id="289078"/>
    <lineage>
        <taxon>Eukaryota</taxon>
        <taxon>Fungi</taxon>
        <taxon>Dikarya</taxon>
        <taxon>Basidiomycota</taxon>
        <taxon>Pucciniomycotina</taxon>
        <taxon>Microbotryomycetes</taxon>
        <taxon>Microbotryales</taxon>
        <taxon>Microbotryaceae</taxon>
        <taxon>Microbotryum</taxon>
    </lineage>
</organism>